<dbReference type="EMBL" id="QJKF01000021">
    <property type="protein sequence ID" value="PXX55619.1"/>
    <property type="molecule type" value="Genomic_DNA"/>
</dbReference>
<protein>
    <submittedName>
        <fullName evidence="5">AsnC family transcriptional regulator</fullName>
    </submittedName>
</protein>
<evidence type="ECO:0000256" key="2">
    <source>
        <dbReference type="ARBA" id="ARBA00023125"/>
    </source>
</evidence>
<dbReference type="InterPro" id="IPR019887">
    <property type="entry name" value="Tscrpt_reg_AsnC/Lrp_C"/>
</dbReference>
<sequence>MSAQTTASLDATDRAILRLLQTEARLGVTEIGRRVNLSQPAVSARIKRLEQSGVITGYRAVVDPAALGLNLHAVIRLRTTHTHLTTALAHFAEVPEITTVYRLTGEDCFFIDVFAANSERIEQIVDTIARYGPVTTSLVLRTYETKPVSPRPDTPNPL</sequence>
<dbReference type="Gene3D" id="1.10.10.10">
    <property type="entry name" value="Winged helix-like DNA-binding domain superfamily/Winged helix DNA-binding domain"/>
    <property type="match status" value="1"/>
</dbReference>
<dbReference type="PROSITE" id="PS00519">
    <property type="entry name" value="HTH_ASNC_1"/>
    <property type="match status" value="1"/>
</dbReference>
<dbReference type="InterPro" id="IPR036388">
    <property type="entry name" value="WH-like_DNA-bd_sf"/>
</dbReference>
<dbReference type="FunFam" id="1.10.10.10:FF:000186">
    <property type="entry name" value="AsnC family transcriptional regulator"/>
    <property type="match status" value="1"/>
</dbReference>
<accession>A0A318JTQ6</accession>
<dbReference type="Pfam" id="PF01037">
    <property type="entry name" value="AsnC_trans_reg"/>
    <property type="match status" value="1"/>
</dbReference>
<name>A0A318JTQ6_9NOCA</name>
<dbReference type="SUPFAM" id="SSF54909">
    <property type="entry name" value="Dimeric alpha+beta barrel"/>
    <property type="match status" value="1"/>
</dbReference>
<dbReference type="InterPro" id="IPR011991">
    <property type="entry name" value="ArsR-like_HTH"/>
</dbReference>
<dbReference type="SMART" id="SM00344">
    <property type="entry name" value="HTH_ASNC"/>
    <property type="match status" value="1"/>
</dbReference>
<dbReference type="InterPro" id="IPR019888">
    <property type="entry name" value="Tscrpt_reg_AsnC-like"/>
</dbReference>
<feature type="domain" description="HTH asnC-type" evidence="4">
    <location>
        <begin position="9"/>
        <end position="70"/>
    </location>
</feature>
<evidence type="ECO:0000256" key="3">
    <source>
        <dbReference type="ARBA" id="ARBA00023163"/>
    </source>
</evidence>
<evidence type="ECO:0000256" key="1">
    <source>
        <dbReference type="ARBA" id="ARBA00023015"/>
    </source>
</evidence>
<reference evidence="5 6" key="1">
    <citation type="submission" date="2018-05" db="EMBL/GenBank/DDBJ databases">
        <title>Genomic Encyclopedia of Type Strains, Phase IV (KMG-IV): sequencing the most valuable type-strain genomes for metagenomic binning, comparative biology and taxonomic classification.</title>
        <authorList>
            <person name="Goeker M."/>
        </authorList>
    </citation>
    <scope>NUCLEOTIDE SEQUENCE [LARGE SCALE GENOMIC DNA]</scope>
    <source>
        <strain evidence="5 6">DSM 44704</strain>
    </source>
</reference>
<keyword evidence="1" id="KW-0805">Transcription regulation</keyword>
<dbReference type="Gene3D" id="3.30.70.920">
    <property type="match status" value="1"/>
</dbReference>
<dbReference type="SUPFAM" id="SSF46785">
    <property type="entry name" value="Winged helix' DNA-binding domain"/>
    <property type="match status" value="1"/>
</dbReference>
<gene>
    <name evidence="5" type="ORF">DFR70_12188</name>
</gene>
<evidence type="ECO:0000313" key="6">
    <source>
        <dbReference type="Proteomes" id="UP000247569"/>
    </source>
</evidence>
<dbReference type="GO" id="GO:0043200">
    <property type="term" value="P:response to amino acid"/>
    <property type="evidence" value="ECO:0007669"/>
    <property type="project" value="TreeGrafter"/>
</dbReference>
<dbReference type="Proteomes" id="UP000247569">
    <property type="component" value="Unassembled WGS sequence"/>
</dbReference>
<comment type="caution">
    <text evidence="5">The sequence shown here is derived from an EMBL/GenBank/DDBJ whole genome shotgun (WGS) entry which is preliminary data.</text>
</comment>
<dbReference type="InterPro" id="IPR000485">
    <property type="entry name" value="AsnC-type_HTH_dom"/>
</dbReference>
<organism evidence="5 6">
    <name type="scientific">Nocardia tenerifensis</name>
    <dbReference type="NCBI Taxonomy" id="228006"/>
    <lineage>
        <taxon>Bacteria</taxon>
        <taxon>Bacillati</taxon>
        <taxon>Actinomycetota</taxon>
        <taxon>Actinomycetes</taxon>
        <taxon>Mycobacteriales</taxon>
        <taxon>Nocardiaceae</taxon>
        <taxon>Nocardia</taxon>
    </lineage>
</organism>
<dbReference type="CDD" id="cd00090">
    <property type="entry name" value="HTH_ARSR"/>
    <property type="match status" value="1"/>
</dbReference>
<dbReference type="PANTHER" id="PTHR30154">
    <property type="entry name" value="LEUCINE-RESPONSIVE REGULATORY PROTEIN"/>
    <property type="match status" value="1"/>
</dbReference>
<keyword evidence="6" id="KW-1185">Reference proteome</keyword>
<dbReference type="InterPro" id="IPR011008">
    <property type="entry name" value="Dimeric_a/b-barrel"/>
</dbReference>
<keyword evidence="2" id="KW-0238">DNA-binding</keyword>
<dbReference type="InterPro" id="IPR019885">
    <property type="entry name" value="Tscrpt_reg_HTH_AsnC-type_CS"/>
</dbReference>
<dbReference type="PANTHER" id="PTHR30154:SF53">
    <property type="entry name" value="HTH-TYPE TRANSCRIPTIONAL REGULATOR LRPC"/>
    <property type="match status" value="1"/>
</dbReference>
<keyword evidence="3" id="KW-0804">Transcription</keyword>
<dbReference type="OrthoDB" id="166264at2"/>
<evidence type="ECO:0000313" key="5">
    <source>
        <dbReference type="EMBL" id="PXX55619.1"/>
    </source>
</evidence>
<dbReference type="Pfam" id="PF13404">
    <property type="entry name" value="HTH_AsnC-type"/>
    <property type="match status" value="1"/>
</dbReference>
<evidence type="ECO:0000259" key="4">
    <source>
        <dbReference type="PROSITE" id="PS50956"/>
    </source>
</evidence>
<dbReference type="GO" id="GO:0043565">
    <property type="term" value="F:sequence-specific DNA binding"/>
    <property type="evidence" value="ECO:0007669"/>
    <property type="project" value="InterPro"/>
</dbReference>
<dbReference type="PROSITE" id="PS50956">
    <property type="entry name" value="HTH_ASNC_2"/>
    <property type="match status" value="1"/>
</dbReference>
<dbReference type="GO" id="GO:0005829">
    <property type="term" value="C:cytosol"/>
    <property type="evidence" value="ECO:0007669"/>
    <property type="project" value="TreeGrafter"/>
</dbReference>
<dbReference type="InterPro" id="IPR036390">
    <property type="entry name" value="WH_DNA-bd_sf"/>
</dbReference>
<dbReference type="RefSeq" id="WP_040736639.1">
    <property type="nucleotide sequence ID" value="NZ_QJKF01000021.1"/>
</dbReference>
<dbReference type="AlphaFoldDB" id="A0A318JTQ6"/>
<dbReference type="PRINTS" id="PR00033">
    <property type="entry name" value="HTHASNC"/>
</dbReference>
<proteinExistence type="predicted"/>